<feature type="compositionally biased region" description="Low complexity" evidence="1">
    <location>
        <begin position="65"/>
        <end position="75"/>
    </location>
</feature>
<dbReference type="AlphaFoldDB" id="A0A1C4U373"/>
<feature type="compositionally biased region" description="Low complexity" evidence="1">
    <location>
        <begin position="270"/>
        <end position="295"/>
    </location>
</feature>
<sequence length="330" mass="35417">MSQSGEGQQQNQQGQQGQGRQGQGQQGQQDQQGQQGQGQQGQQGQGQQGQQGQGQQGQQRDEGQRGQQNQQSQQGDVVRRGDRPERHVSQGQWPSEETGRRDRWEPDVLLDVPNLRVGDIRIAVDGLDADLSLRARLANLLQLDAGVRVRLDSVELDIEDVRVELLLKVRLERLAEILDRTLTTIDRNPEILKSLGETATSVAGNVGDAAQQVTGQTQELTKIVDRLGHDVGSITARAEWSGEGALSKAGEAGGQVAGGQGQQGQGQQGQGQPQQGQQGEGQPQQQGQAQPSQAETAAQPSEALRQAGRNLWDAIAAVMANQGQGSQQQK</sequence>
<evidence type="ECO:0000313" key="3">
    <source>
        <dbReference type="Proteomes" id="UP000198228"/>
    </source>
</evidence>
<proteinExistence type="predicted"/>
<organism evidence="2 3">
    <name type="scientific">Micromonospora purpureochromogenes</name>
    <dbReference type="NCBI Taxonomy" id="47872"/>
    <lineage>
        <taxon>Bacteria</taxon>
        <taxon>Bacillati</taxon>
        <taxon>Actinomycetota</taxon>
        <taxon>Actinomycetes</taxon>
        <taxon>Micromonosporales</taxon>
        <taxon>Micromonosporaceae</taxon>
        <taxon>Micromonospora</taxon>
    </lineage>
</organism>
<feature type="compositionally biased region" description="Gly residues" evidence="1">
    <location>
        <begin position="35"/>
        <end position="55"/>
    </location>
</feature>
<dbReference type="Proteomes" id="UP000198228">
    <property type="component" value="Chromosome I"/>
</dbReference>
<evidence type="ECO:0000256" key="1">
    <source>
        <dbReference type="SAM" id="MobiDB-lite"/>
    </source>
</evidence>
<feature type="region of interest" description="Disordered" evidence="1">
    <location>
        <begin position="245"/>
        <end position="309"/>
    </location>
</feature>
<feature type="compositionally biased region" description="Gly residues" evidence="1">
    <location>
        <begin position="16"/>
        <end position="25"/>
    </location>
</feature>
<reference evidence="2 3" key="1">
    <citation type="submission" date="2016-06" db="EMBL/GenBank/DDBJ databases">
        <authorList>
            <person name="Kjaerup R.B."/>
            <person name="Dalgaard T.S."/>
            <person name="Juul-Madsen H.R."/>
        </authorList>
    </citation>
    <scope>NUCLEOTIDE SEQUENCE [LARGE SCALE GENOMIC DNA]</scope>
    <source>
        <strain evidence="2 3">DSM 43821</strain>
    </source>
</reference>
<feature type="compositionally biased region" description="Basic and acidic residues" evidence="1">
    <location>
        <begin position="77"/>
        <end position="88"/>
    </location>
</feature>
<accession>A0A1C4U373</accession>
<dbReference type="EMBL" id="LT607410">
    <property type="protein sequence ID" value="SCE66131.1"/>
    <property type="molecule type" value="Genomic_DNA"/>
</dbReference>
<feature type="compositionally biased region" description="Low complexity" evidence="1">
    <location>
        <begin position="1"/>
        <end position="15"/>
    </location>
</feature>
<gene>
    <name evidence="2" type="ORF">GA0074696_0080</name>
</gene>
<protein>
    <submittedName>
        <fullName evidence="2">Uncharacterized protein</fullName>
    </submittedName>
</protein>
<feature type="region of interest" description="Disordered" evidence="1">
    <location>
        <begin position="1"/>
        <end position="100"/>
    </location>
</feature>
<evidence type="ECO:0000313" key="2">
    <source>
        <dbReference type="EMBL" id="SCE66131.1"/>
    </source>
</evidence>
<dbReference type="RefSeq" id="WP_157745742.1">
    <property type="nucleotide sequence ID" value="NZ_LT607410.1"/>
</dbReference>
<feature type="compositionally biased region" description="Gly residues" evidence="1">
    <location>
        <begin position="251"/>
        <end position="269"/>
    </location>
</feature>
<name>A0A1C4U373_9ACTN</name>